<dbReference type="PANTHER" id="PTHR36617:SF5">
    <property type="entry name" value="OS05G0421675 PROTEIN"/>
    <property type="match status" value="1"/>
</dbReference>
<dbReference type="AlphaFoldDB" id="A0A072U3R7"/>
<name>A0A072U3R7_MEDTR</name>
<dbReference type="EnsemblPlants" id="KEH20475">
    <property type="protein sequence ID" value="KEH20475"/>
    <property type="gene ID" value="MTR_8g079000"/>
</dbReference>
<reference evidence="1 3" key="2">
    <citation type="journal article" date="2014" name="BMC Genomics">
        <title>An improved genome release (version Mt4.0) for the model legume Medicago truncatula.</title>
        <authorList>
            <person name="Tang H."/>
            <person name="Krishnakumar V."/>
            <person name="Bidwell S."/>
            <person name="Rosen B."/>
            <person name="Chan A."/>
            <person name="Zhou S."/>
            <person name="Gentzbittel L."/>
            <person name="Childs K.L."/>
            <person name="Yandell M."/>
            <person name="Gundlach H."/>
            <person name="Mayer K.F."/>
            <person name="Schwartz D.C."/>
            <person name="Town C.D."/>
        </authorList>
    </citation>
    <scope>GENOME REANNOTATION</scope>
    <source>
        <strain evidence="1">A17</strain>
        <strain evidence="2 3">cv. Jemalong A17</strain>
    </source>
</reference>
<evidence type="ECO:0000313" key="1">
    <source>
        <dbReference type="EMBL" id="KEH20475.1"/>
    </source>
</evidence>
<proteinExistence type="predicted"/>
<evidence type="ECO:0000313" key="3">
    <source>
        <dbReference type="Proteomes" id="UP000002051"/>
    </source>
</evidence>
<dbReference type="HOGENOM" id="CLU_1534816_0_0_1"/>
<keyword evidence="3" id="KW-1185">Reference proteome</keyword>
<gene>
    <name evidence="1" type="ordered locus">MTR_8g079000</name>
</gene>
<evidence type="ECO:0008006" key="4">
    <source>
        <dbReference type="Google" id="ProtNLM"/>
    </source>
</evidence>
<reference evidence="2" key="3">
    <citation type="submission" date="2015-04" db="UniProtKB">
        <authorList>
            <consortium name="EnsemblPlants"/>
        </authorList>
    </citation>
    <scope>IDENTIFICATION</scope>
    <source>
        <strain evidence="2">cv. Jemalong A17</strain>
    </source>
</reference>
<accession>A0A072U3R7</accession>
<dbReference type="EMBL" id="CM001224">
    <property type="protein sequence ID" value="KEH20475.1"/>
    <property type="molecule type" value="Genomic_DNA"/>
</dbReference>
<evidence type="ECO:0000313" key="2">
    <source>
        <dbReference type="EnsemblPlants" id="KEH20475"/>
    </source>
</evidence>
<sequence>MKDHNGRIPSPRALHEVYQWEVARIRDGVGEEGRSWFSARVSRKVGDGAATLFWRDRWLEDVPLCQRFGRLFELAEDKSISVASMFSLGWDEGGEAWKWRRRLYMALAPIYYKWLFSSFRLPNPLCPDFSGARGFRETYMALSGSIKGFYLSFAVASRQATNKIQSHEPRHYSCG</sequence>
<organism evidence="1 3">
    <name type="scientific">Medicago truncatula</name>
    <name type="common">Barrel medic</name>
    <name type="synonym">Medicago tribuloides</name>
    <dbReference type="NCBI Taxonomy" id="3880"/>
    <lineage>
        <taxon>Eukaryota</taxon>
        <taxon>Viridiplantae</taxon>
        <taxon>Streptophyta</taxon>
        <taxon>Embryophyta</taxon>
        <taxon>Tracheophyta</taxon>
        <taxon>Spermatophyta</taxon>
        <taxon>Magnoliopsida</taxon>
        <taxon>eudicotyledons</taxon>
        <taxon>Gunneridae</taxon>
        <taxon>Pentapetalae</taxon>
        <taxon>rosids</taxon>
        <taxon>fabids</taxon>
        <taxon>Fabales</taxon>
        <taxon>Fabaceae</taxon>
        <taxon>Papilionoideae</taxon>
        <taxon>50 kb inversion clade</taxon>
        <taxon>NPAAA clade</taxon>
        <taxon>Hologalegina</taxon>
        <taxon>IRL clade</taxon>
        <taxon>Trifolieae</taxon>
        <taxon>Medicago</taxon>
    </lineage>
</organism>
<dbReference type="PANTHER" id="PTHR36617">
    <property type="entry name" value="PROTEIN, PUTATIVE-RELATED"/>
    <property type="match status" value="1"/>
</dbReference>
<protein>
    <recommendedName>
        <fullName evidence="4">Reverse transcriptase zinc-binding domain-containing protein</fullName>
    </recommendedName>
</protein>
<reference evidence="1 3" key="1">
    <citation type="journal article" date="2011" name="Nature">
        <title>The Medicago genome provides insight into the evolution of rhizobial symbioses.</title>
        <authorList>
            <person name="Young N.D."/>
            <person name="Debelle F."/>
            <person name="Oldroyd G.E."/>
            <person name="Geurts R."/>
            <person name="Cannon S.B."/>
            <person name="Udvardi M.K."/>
            <person name="Benedito V.A."/>
            <person name="Mayer K.F."/>
            <person name="Gouzy J."/>
            <person name="Schoof H."/>
            <person name="Van de Peer Y."/>
            <person name="Proost S."/>
            <person name="Cook D.R."/>
            <person name="Meyers B.C."/>
            <person name="Spannagl M."/>
            <person name="Cheung F."/>
            <person name="De Mita S."/>
            <person name="Krishnakumar V."/>
            <person name="Gundlach H."/>
            <person name="Zhou S."/>
            <person name="Mudge J."/>
            <person name="Bharti A.K."/>
            <person name="Murray J.D."/>
            <person name="Naoumkina M.A."/>
            <person name="Rosen B."/>
            <person name="Silverstein K.A."/>
            <person name="Tang H."/>
            <person name="Rombauts S."/>
            <person name="Zhao P.X."/>
            <person name="Zhou P."/>
            <person name="Barbe V."/>
            <person name="Bardou P."/>
            <person name="Bechner M."/>
            <person name="Bellec A."/>
            <person name="Berger A."/>
            <person name="Berges H."/>
            <person name="Bidwell S."/>
            <person name="Bisseling T."/>
            <person name="Choisne N."/>
            <person name="Couloux A."/>
            <person name="Denny R."/>
            <person name="Deshpande S."/>
            <person name="Dai X."/>
            <person name="Doyle J.J."/>
            <person name="Dudez A.M."/>
            <person name="Farmer A.D."/>
            <person name="Fouteau S."/>
            <person name="Franken C."/>
            <person name="Gibelin C."/>
            <person name="Gish J."/>
            <person name="Goldstein S."/>
            <person name="Gonzalez A.J."/>
            <person name="Green P.J."/>
            <person name="Hallab A."/>
            <person name="Hartog M."/>
            <person name="Hua A."/>
            <person name="Humphray S.J."/>
            <person name="Jeong D.H."/>
            <person name="Jing Y."/>
            <person name="Jocker A."/>
            <person name="Kenton S.M."/>
            <person name="Kim D.J."/>
            <person name="Klee K."/>
            <person name="Lai H."/>
            <person name="Lang C."/>
            <person name="Lin S."/>
            <person name="Macmil S.L."/>
            <person name="Magdelenat G."/>
            <person name="Matthews L."/>
            <person name="McCorrison J."/>
            <person name="Monaghan E.L."/>
            <person name="Mun J.H."/>
            <person name="Najar F.Z."/>
            <person name="Nicholson C."/>
            <person name="Noirot C."/>
            <person name="O'Bleness M."/>
            <person name="Paule C.R."/>
            <person name="Poulain J."/>
            <person name="Prion F."/>
            <person name="Qin B."/>
            <person name="Qu C."/>
            <person name="Retzel E.F."/>
            <person name="Riddle C."/>
            <person name="Sallet E."/>
            <person name="Samain S."/>
            <person name="Samson N."/>
            <person name="Sanders I."/>
            <person name="Saurat O."/>
            <person name="Scarpelli C."/>
            <person name="Schiex T."/>
            <person name="Segurens B."/>
            <person name="Severin A.J."/>
            <person name="Sherrier D.J."/>
            <person name="Shi R."/>
            <person name="Sims S."/>
            <person name="Singer S.R."/>
            <person name="Sinharoy S."/>
            <person name="Sterck L."/>
            <person name="Viollet A."/>
            <person name="Wang B.B."/>
            <person name="Wang K."/>
            <person name="Wang M."/>
            <person name="Wang X."/>
            <person name="Warfsmann J."/>
            <person name="Weissenbach J."/>
            <person name="White D.D."/>
            <person name="White J.D."/>
            <person name="Wiley G.B."/>
            <person name="Wincker P."/>
            <person name="Xing Y."/>
            <person name="Yang L."/>
            <person name="Yao Z."/>
            <person name="Ying F."/>
            <person name="Zhai J."/>
            <person name="Zhou L."/>
            <person name="Zuber A."/>
            <person name="Denarie J."/>
            <person name="Dixon R.A."/>
            <person name="May G.D."/>
            <person name="Schwartz D.C."/>
            <person name="Rogers J."/>
            <person name="Quetier F."/>
            <person name="Town C.D."/>
            <person name="Roe B.A."/>
        </authorList>
    </citation>
    <scope>NUCLEOTIDE SEQUENCE [LARGE SCALE GENOMIC DNA]</scope>
    <source>
        <strain evidence="1">A17</strain>
        <strain evidence="2 3">cv. Jemalong A17</strain>
    </source>
</reference>
<dbReference type="Proteomes" id="UP000002051">
    <property type="component" value="Chromosome 8"/>
</dbReference>